<evidence type="ECO:0000313" key="1">
    <source>
        <dbReference type="EMBL" id="KAI3681721.1"/>
    </source>
</evidence>
<reference evidence="1 2" key="2">
    <citation type="journal article" date="2022" name="Mol. Ecol. Resour.">
        <title>The genomes of chicory, endive, great burdock and yacon provide insights into Asteraceae paleo-polyploidization history and plant inulin production.</title>
        <authorList>
            <person name="Fan W."/>
            <person name="Wang S."/>
            <person name="Wang H."/>
            <person name="Wang A."/>
            <person name="Jiang F."/>
            <person name="Liu H."/>
            <person name="Zhao H."/>
            <person name="Xu D."/>
            <person name="Zhang Y."/>
        </authorList>
    </citation>
    <scope>NUCLEOTIDE SEQUENCE [LARGE SCALE GENOMIC DNA]</scope>
    <source>
        <strain evidence="2">cv. Niubang</strain>
    </source>
</reference>
<sequence>MEEVVGCWEGGYRQRWWLTEHNLGVFSLLHEQTNKLLSFKFLIRFIPSKLHDLEEIPGLKDVLEPYGEDLENGVLKGATPF</sequence>
<name>A0ACB8YAC0_ARCLA</name>
<accession>A0ACB8YAC0</accession>
<dbReference type="EMBL" id="CM042059">
    <property type="protein sequence ID" value="KAI3681721.1"/>
    <property type="molecule type" value="Genomic_DNA"/>
</dbReference>
<comment type="caution">
    <text evidence="1">The sequence shown here is derived from an EMBL/GenBank/DDBJ whole genome shotgun (WGS) entry which is preliminary data.</text>
</comment>
<evidence type="ECO:0000313" key="2">
    <source>
        <dbReference type="Proteomes" id="UP001055879"/>
    </source>
</evidence>
<organism evidence="1 2">
    <name type="scientific">Arctium lappa</name>
    <name type="common">Greater burdock</name>
    <name type="synonym">Lappa major</name>
    <dbReference type="NCBI Taxonomy" id="4217"/>
    <lineage>
        <taxon>Eukaryota</taxon>
        <taxon>Viridiplantae</taxon>
        <taxon>Streptophyta</taxon>
        <taxon>Embryophyta</taxon>
        <taxon>Tracheophyta</taxon>
        <taxon>Spermatophyta</taxon>
        <taxon>Magnoliopsida</taxon>
        <taxon>eudicotyledons</taxon>
        <taxon>Gunneridae</taxon>
        <taxon>Pentapetalae</taxon>
        <taxon>asterids</taxon>
        <taxon>campanulids</taxon>
        <taxon>Asterales</taxon>
        <taxon>Asteraceae</taxon>
        <taxon>Carduoideae</taxon>
        <taxon>Cardueae</taxon>
        <taxon>Arctiinae</taxon>
        <taxon>Arctium</taxon>
    </lineage>
</organism>
<gene>
    <name evidence="1" type="ORF">L6452_36525</name>
</gene>
<protein>
    <submittedName>
        <fullName evidence="1">Uncharacterized protein</fullName>
    </submittedName>
</protein>
<keyword evidence="2" id="KW-1185">Reference proteome</keyword>
<reference evidence="2" key="1">
    <citation type="journal article" date="2022" name="Mol. Ecol. Resour.">
        <title>The genomes of chicory, endive, great burdock and yacon provide insights into Asteraceae palaeo-polyploidization history and plant inulin production.</title>
        <authorList>
            <person name="Fan W."/>
            <person name="Wang S."/>
            <person name="Wang H."/>
            <person name="Wang A."/>
            <person name="Jiang F."/>
            <person name="Liu H."/>
            <person name="Zhao H."/>
            <person name="Xu D."/>
            <person name="Zhang Y."/>
        </authorList>
    </citation>
    <scope>NUCLEOTIDE SEQUENCE [LARGE SCALE GENOMIC DNA]</scope>
    <source>
        <strain evidence="2">cv. Niubang</strain>
    </source>
</reference>
<dbReference type="Proteomes" id="UP001055879">
    <property type="component" value="Linkage Group LG13"/>
</dbReference>
<proteinExistence type="predicted"/>